<accession>A0ACC7NUS8</accession>
<evidence type="ECO:0000313" key="1">
    <source>
        <dbReference type="EMBL" id="MFM9328418.1"/>
    </source>
</evidence>
<protein>
    <submittedName>
        <fullName evidence="1">Beta-galactosidase</fullName>
        <ecNumber evidence="1">3.2.1.23</ecNumber>
    </submittedName>
</protein>
<proteinExistence type="predicted"/>
<keyword evidence="1" id="KW-0378">Hydrolase</keyword>
<gene>
    <name evidence="1" type="ORF">ACI1P1_08980</name>
</gene>
<keyword evidence="2" id="KW-1185">Reference proteome</keyword>
<dbReference type="Proteomes" id="UP001631969">
    <property type="component" value="Unassembled WGS sequence"/>
</dbReference>
<dbReference type="EC" id="3.2.1.23" evidence="1"/>
<reference evidence="1" key="1">
    <citation type="submission" date="2024-12" db="EMBL/GenBank/DDBJ databases">
        <authorList>
            <person name="Wu N."/>
        </authorList>
    </citation>
    <scope>NUCLEOTIDE SEQUENCE</scope>
    <source>
        <strain evidence="1">P15</strain>
    </source>
</reference>
<name>A0ACC7NUS8_9BACL</name>
<sequence length="822" mass="91975">MGHIRIEGRTIQIDGKEVLLRSGEIHYFRIYKSRWRTMLEKARDNHLNTIATYIPWDFHEPEEGRFDFTGETLAERDVVGFLELASSMGLYVIAKPGPFINAEYVDGGHPHWMYRQYPETVSAKPNGSPAFWVGQGNHVPQQLGDRFLELAECWYAQVIPLLKRFSIENGGPIILHQPDNEMNLLFTGLDPEGSLYDPKVLGDGDTPGLFQHSLLERFGSLEELNRRYGTKAAGLAAIHPKLQGTDAQGKKRLYLDWMRFRTEYVYRYAALLARWSRKYGLQVPNTYNEPINGFFRGPGNHAAFAAYMKEQGEEILTTCHSYLKYGYHMDANGLPKIVFRLEALKMQAPDRPAIAIEVGAGWMTLDQVPNHLNYPVHLRTLLGHGMDGYNYFIFASGEKGFSRTYVTDAYDLFADPVSAYGEENTVYRMTGEFNRFAAGWERELAGTAKAYDAVIGLSQELYLLAQYAGSELSVFEDHSSGASTLSANRSKQVVDSIEALTKMLTMSNVQFALMDLDMPNREPGFPELLIIPNDGTLSKEAMEYVMRHGEKGGKVVFYPEVPVQTPDGLDLPLLAQATGFRLRREIPRFGLTAGDIGRRFMRMKELDGIPADQLNTLELPGAGSCLITYEGETVGYRHPFGSGEALVLGFAPQFTGLDNVESLKLLLLPLLAEGRAVHAEYDIYHTVVRSKDGFQLVTAVNTTGAERCDRIRLRRKGGYLTFPQQSVLYIAPLTARMMPTLVRLPYGELVYCTSELVPLDDGYTLWEAAGTPGTSGEIAFDRPVRIFADGRPLPVTEQEGLHIALYTHGHEPVSLRVEAAGA</sequence>
<organism evidence="1 2">
    <name type="scientific">Paenibacillus mesotrionivorans</name>
    <dbReference type="NCBI Taxonomy" id="3160968"/>
    <lineage>
        <taxon>Bacteria</taxon>
        <taxon>Bacillati</taxon>
        <taxon>Bacillota</taxon>
        <taxon>Bacilli</taxon>
        <taxon>Bacillales</taxon>
        <taxon>Paenibacillaceae</taxon>
        <taxon>Paenibacillus</taxon>
    </lineage>
</organism>
<evidence type="ECO:0000313" key="2">
    <source>
        <dbReference type="Proteomes" id="UP001631969"/>
    </source>
</evidence>
<comment type="caution">
    <text evidence="1">The sequence shown here is derived from an EMBL/GenBank/DDBJ whole genome shotgun (WGS) entry which is preliminary data.</text>
</comment>
<keyword evidence="1" id="KW-0326">Glycosidase</keyword>
<dbReference type="EMBL" id="JBJURJ010000005">
    <property type="protein sequence ID" value="MFM9328418.1"/>
    <property type="molecule type" value="Genomic_DNA"/>
</dbReference>